<keyword evidence="2" id="KW-1185">Reference proteome</keyword>
<evidence type="ECO:0000313" key="1">
    <source>
        <dbReference type="EMBL" id="KAF9328798.1"/>
    </source>
</evidence>
<feature type="non-terminal residue" evidence="1">
    <location>
        <position position="134"/>
    </location>
</feature>
<evidence type="ECO:0000313" key="2">
    <source>
        <dbReference type="Proteomes" id="UP000696485"/>
    </source>
</evidence>
<reference evidence="1" key="1">
    <citation type="journal article" date="2020" name="Fungal Divers.">
        <title>Resolving the Mortierellaceae phylogeny through synthesis of multi-gene phylogenetics and phylogenomics.</title>
        <authorList>
            <person name="Vandepol N."/>
            <person name="Liber J."/>
            <person name="Desiro A."/>
            <person name="Na H."/>
            <person name="Kennedy M."/>
            <person name="Barry K."/>
            <person name="Grigoriev I.V."/>
            <person name="Miller A.N."/>
            <person name="O'Donnell K."/>
            <person name="Stajich J.E."/>
            <person name="Bonito G."/>
        </authorList>
    </citation>
    <scope>NUCLEOTIDE SEQUENCE</scope>
    <source>
        <strain evidence="1">NVP1</strain>
    </source>
</reference>
<dbReference type="Proteomes" id="UP000696485">
    <property type="component" value="Unassembled WGS sequence"/>
</dbReference>
<protein>
    <submittedName>
        <fullName evidence="1">Uncharacterized protein</fullName>
    </submittedName>
</protein>
<organism evidence="1 2">
    <name type="scientific">Podila minutissima</name>
    <dbReference type="NCBI Taxonomy" id="64525"/>
    <lineage>
        <taxon>Eukaryota</taxon>
        <taxon>Fungi</taxon>
        <taxon>Fungi incertae sedis</taxon>
        <taxon>Mucoromycota</taxon>
        <taxon>Mortierellomycotina</taxon>
        <taxon>Mortierellomycetes</taxon>
        <taxon>Mortierellales</taxon>
        <taxon>Mortierellaceae</taxon>
        <taxon>Podila</taxon>
    </lineage>
</organism>
<gene>
    <name evidence="1" type="ORF">BG006_008092</name>
</gene>
<dbReference type="AlphaFoldDB" id="A0A9P5SGN4"/>
<name>A0A9P5SGN4_9FUNG</name>
<accession>A0A9P5SGN4</accession>
<comment type="caution">
    <text evidence="1">The sequence shown here is derived from an EMBL/GenBank/DDBJ whole genome shotgun (WGS) entry which is preliminary data.</text>
</comment>
<sequence length="134" mass="15267">MIITEPEAARNIMTVISSTDLSHAVIPLLDKNFDEVSKPICDTASETDPVLLECEATRNQDLKYLIALLKMHEKVLEKGLVEYTRLQRRKVPYMRCKCERRMLAEQKTSRAILTSSARLNQLLIISSFGRNSSL</sequence>
<proteinExistence type="predicted"/>
<dbReference type="EMBL" id="JAAAUY010000531">
    <property type="protein sequence ID" value="KAF9328798.1"/>
    <property type="molecule type" value="Genomic_DNA"/>
</dbReference>